<evidence type="ECO:0000313" key="7">
    <source>
        <dbReference type="EMBL" id="KAI7791013.1"/>
    </source>
</evidence>
<reference evidence="7" key="1">
    <citation type="submission" date="2021-02" db="EMBL/GenBank/DDBJ databases">
        <title>Comparative genomics reveals that relaxation of natural selection precedes convergent phenotypic evolution of cavefish.</title>
        <authorList>
            <person name="Peng Z."/>
        </authorList>
    </citation>
    <scope>NUCLEOTIDE SEQUENCE</scope>
    <source>
        <tissue evidence="7">Muscle</tissue>
    </source>
</reference>
<dbReference type="AlphaFoldDB" id="A0A9W7WAI6"/>
<evidence type="ECO:0000256" key="6">
    <source>
        <dbReference type="SAM" id="Phobius"/>
    </source>
</evidence>
<dbReference type="Pfam" id="PF14880">
    <property type="entry name" value="COX14"/>
    <property type="match status" value="1"/>
</dbReference>
<dbReference type="EMBL" id="JAFHDT010000025">
    <property type="protein sequence ID" value="KAI7791013.1"/>
    <property type="molecule type" value="Genomic_DNA"/>
</dbReference>
<gene>
    <name evidence="7" type="ORF">IRJ41_007100</name>
</gene>
<dbReference type="InterPro" id="IPR029208">
    <property type="entry name" value="COX14"/>
</dbReference>
<dbReference type="PANTHER" id="PTHR36684:SF1">
    <property type="entry name" value="CYTOCHROME C OXIDASE ASSEMBLY PROTEIN COX14"/>
    <property type="match status" value="1"/>
</dbReference>
<keyword evidence="8" id="KW-1185">Reference proteome</keyword>
<evidence type="ECO:0000256" key="2">
    <source>
        <dbReference type="ARBA" id="ARBA00022692"/>
    </source>
</evidence>
<comment type="caution">
    <text evidence="7">The sequence shown here is derived from an EMBL/GenBank/DDBJ whole genome shotgun (WGS) entry which is preliminary data.</text>
</comment>
<dbReference type="Proteomes" id="UP001059041">
    <property type="component" value="Linkage Group LG25"/>
</dbReference>
<comment type="subcellular location">
    <subcellularLocation>
        <location evidence="1">Mitochondrion membrane</location>
        <topology evidence="1">Single-pass membrane protein</topology>
    </subcellularLocation>
</comment>
<keyword evidence="3 6" id="KW-1133">Transmembrane helix</keyword>
<sequence length="72" mass="8210">MCLILHVSHRSIMVIGKRIADVGYKLFSGSMMLLTVYGGYLCVLRAKRYMDRQNQLQLEAQNQSTESDAIKD</sequence>
<evidence type="ECO:0000256" key="1">
    <source>
        <dbReference type="ARBA" id="ARBA00004304"/>
    </source>
</evidence>
<organism evidence="7 8">
    <name type="scientific">Triplophysa rosa</name>
    <name type="common">Cave loach</name>
    <dbReference type="NCBI Taxonomy" id="992332"/>
    <lineage>
        <taxon>Eukaryota</taxon>
        <taxon>Metazoa</taxon>
        <taxon>Chordata</taxon>
        <taxon>Craniata</taxon>
        <taxon>Vertebrata</taxon>
        <taxon>Euteleostomi</taxon>
        <taxon>Actinopterygii</taxon>
        <taxon>Neopterygii</taxon>
        <taxon>Teleostei</taxon>
        <taxon>Ostariophysi</taxon>
        <taxon>Cypriniformes</taxon>
        <taxon>Nemacheilidae</taxon>
        <taxon>Triplophysa</taxon>
    </lineage>
</organism>
<evidence type="ECO:0000256" key="3">
    <source>
        <dbReference type="ARBA" id="ARBA00022989"/>
    </source>
</evidence>
<evidence type="ECO:0000313" key="8">
    <source>
        <dbReference type="Proteomes" id="UP001059041"/>
    </source>
</evidence>
<accession>A0A9W7WAI6</accession>
<feature type="transmembrane region" description="Helical" evidence="6">
    <location>
        <begin position="26"/>
        <end position="44"/>
    </location>
</feature>
<dbReference type="GO" id="GO:0031966">
    <property type="term" value="C:mitochondrial membrane"/>
    <property type="evidence" value="ECO:0007669"/>
    <property type="project" value="UniProtKB-SubCell"/>
</dbReference>
<evidence type="ECO:0000256" key="5">
    <source>
        <dbReference type="ARBA" id="ARBA00023136"/>
    </source>
</evidence>
<evidence type="ECO:0000256" key="4">
    <source>
        <dbReference type="ARBA" id="ARBA00023128"/>
    </source>
</evidence>
<keyword evidence="4" id="KW-0496">Mitochondrion</keyword>
<keyword evidence="2 6" id="KW-0812">Transmembrane</keyword>
<dbReference type="PANTHER" id="PTHR36684">
    <property type="entry name" value="CYTOCHROME C OXIDASE ASSEMBLY PROTEIN COX14"/>
    <property type="match status" value="1"/>
</dbReference>
<proteinExistence type="predicted"/>
<keyword evidence="5 6" id="KW-0472">Membrane</keyword>
<name>A0A9W7WAI6_TRIRA</name>
<protein>
    <submittedName>
        <fullName evidence="7">Cytochrome c oxidase assembly protein COX14-like protein</fullName>
    </submittedName>
</protein>